<protein>
    <submittedName>
        <fullName evidence="2">Uncharacterized protein</fullName>
    </submittedName>
</protein>
<dbReference type="OrthoDB" id="5326588at2759"/>
<feature type="compositionally biased region" description="Low complexity" evidence="1">
    <location>
        <begin position="158"/>
        <end position="179"/>
    </location>
</feature>
<feature type="compositionally biased region" description="Polar residues" evidence="1">
    <location>
        <begin position="315"/>
        <end position="327"/>
    </location>
</feature>
<comment type="caution">
    <text evidence="2">The sequence shown here is derived from an EMBL/GenBank/DDBJ whole genome shotgun (WGS) entry which is preliminary data.</text>
</comment>
<feature type="region of interest" description="Disordered" evidence="1">
    <location>
        <begin position="137"/>
        <end position="283"/>
    </location>
</feature>
<dbReference type="AlphaFoldDB" id="A0A9P4PR89"/>
<keyword evidence="3" id="KW-1185">Reference proteome</keyword>
<dbReference type="EMBL" id="MU001495">
    <property type="protein sequence ID" value="KAF2448692.1"/>
    <property type="molecule type" value="Genomic_DNA"/>
</dbReference>
<evidence type="ECO:0000313" key="2">
    <source>
        <dbReference type="EMBL" id="KAF2448692.1"/>
    </source>
</evidence>
<feature type="region of interest" description="Disordered" evidence="1">
    <location>
        <begin position="315"/>
        <end position="413"/>
    </location>
</feature>
<feature type="compositionally biased region" description="Low complexity" evidence="1">
    <location>
        <begin position="337"/>
        <end position="347"/>
    </location>
</feature>
<feature type="compositionally biased region" description="Basic residues" evidence="1">
    <location>
        <begin position="224"/>
        <end position="234"/>
    </location>
</feature>
<feature type="region of interest" description="Disordered" evidence="1">
    <location>
        <begin position="71"/>
        <end position="116"/>
    </location>
</feature>
<feature type="compositionally biased region" description="Acidic residues" evidence="1">
    <location>
        <begin position="480"/>
        <end position="493"/>
    </location>
</feature>
<evidence type="ECO:0000256" key="1">
    <source>
        <dbReference type="SAM" id="MobiDB-lite"/>
    </source>
</evidence>
<dbReference type="Proteomes" id="UP000799764">
    <property type="component" value="Unassembled WGS sequence"/>
</dbReference>
<sequence length="493" mass="53749">MLHVDPCLAEVPGCSTAQLESLARSIDEKKLRLEADINAYIKQKQHELHTFQHELLAQYREMECGETNDAANRTDRHADSHTPTAPANNPLPSPAQSPDLIPESKREEKAKRTKVHKREKELFGLVTPIFLPLLDAGETSREKEKKKRHKKKEPADGSSPPKQAKSSSSPSSSATSLSLGHAPDAQGEHASSSKSSEKMEPEGGSSSRSKEPQKENQTPEDAKKSKRPAIKKSSLRNSGEKRRRKRVSIVIDGQTVLPADQIAEPQLMSPSETTASSASNSTASLEDIIDPRLIGGNILHVHSPNDAVHHSLNLSARLPSNSPTGHTGHTLPDSAHHSPMSSSPPSHAHLEYEPPQAYLDPSPPSDPTTIPRHASAAPIYADAPEVVDEPEEEFNTYVGGISGSGVDDVDQTGSLGYPSSLGASYMESYMQSRPLSVRMAAAEKAGMSEAERRRLVNGREKEQEEQERERGEARRPASRDDDDMDIIGSMEDF</sequence>
<accession>A0A9P4PR89</accession>
<feature type="compositionally biased region" description="Basic and acidic residues" evidence="1">
    <location>
        <begin position="449"/>
        <end position="479"/>
    </location>
</feature>
<feature type="region of interest" description="Disordered" evidence="1">
    <location>
        <begin position="440"/>
        <end position="493"/>
    </location>
</feature>
<gene>
    <name evidence="2" type="ORF">P171DRAFT_428728</name>
</gene>
<evidence type="ECO:0000313" key="3">
    <source>
        <dbReference type="Proteomes" id="UP000799764"/>
    </source>
</evidence>
<name>A0A9P4PR89_9PLEO</name>
<feature type="compositionally biased region" description="Low complexity" evidence="1">
    <location>
        <begin position="269"/>
        <end position="283"/>
    </location>
</feature>
<proteinExistence type="predicted"/>
<feature type="compositionally biased region" description="Acidic residues" evidence="1">
    <location>
        <begin position="385"/>
        <end position="394"/>
    </location>
</feature>
<reference evidence="2" key="1">
    <citation type="journal article" date="2020" name="Stud. Mycol.">
        <title>101 Dothideomycetes genomes: a test case for predicting lifestyles and emergence of pathogens.</title>
        <authorList>
            <person name="Haridas S."/>
            <person name="Albert R."/>
            <person name="Binder M."/>
            <person name="Bloem J."/>
            <person name="Labutti K."/>
            <person name="Salamov A."/>
            <person name="Andreopoulos B."/>
            <person name="Baker S."/>
            <person name="Barry K."/>
            <person name="Bills G."/>
            <person name="Bluhm B."/>
            <person name="Cannon C."/>
            <person name="Castanera R."/>
            <person name="Culley D."/>
            <person name="Daum C."/>
            <person name="Ezra D."/>
            <person name="Gonzalez J."/>
            <person name="Henrissat B."/>
            <person name="Kuo A."/>
            <person name="Liang C."/>
            <person name="Lipzen A."/>
            <person name="Lutzoni F."/>
            <person name="Magnuson J."/>
            <person name="Mondo S."/>
            <person name="Nolan M."/>
            <person name="Ohm R."/>
            <person name="Pangilinan J."/>
            <person name="Park H.-J."/>
            <person name="Ramirez L."/>
            <person name="Alfaro M."/>
            <person name="Sun H."/>
            <person name="Tritt A."/>
            <person name="Yoshinaga Y."/>
            <person name="Zwiers L.-H."/>
            <person name="Turgeon B."/>
            <person name="Goodwin S."/>
            <person name="Spatafora J."/>
            <person name="Crous P."/>
            <person name="Grigoriev I."/>
        </authorList>
    </citation>
    <scope>NUCLEOTIDE SEQUENCE</scope>
    <source>
        <strain evidence="2">CBS 690.94</strain>
    </source>
</reference>
<organism evidence="2 3">
    <name type="scientific">Karstenula rhodostoma CBS 690.94</name>
    <dbReference type="NCBI Taxonomy" id="1392251"/>
    <lineage>
        <taxon>Eukaryota</taxon>
        <taxon>Fungi</taxon>
        <taxon>Dikarya</taxon>
        <taxon>Ascomycota</taxon>
        <taxon>Pezizomycotina</taxon>
        <taxon>Dothideomycetes</taxon>
        <taxon>Pleosporomycetidae</taxon>
        <taxon>Pleosporales</taxon>
        <taxon>Massarineae</taxon>
        <taxon>Didymosphaeriaceae</taxon>
        <taxon>Karstenula</taxon>
    </lineage>
</organism>